<gene>
    <name evidence="2" type="ORF">KR50_17440</name>
</gene>
<keyword evidence="1" id="KW-1133">Transmembrane helix</keyword>
<dbReference type="EMBL" id="JXRR01000014">
    <property type="protein sequence ID" value="KIL47577.1"/>
    <property type="molecule type" value="Genomic_DNA"/>
</dbReference>
<keyword evidence="3" id="KW-1185">Reference proteome</keyword>
<evidence type="ECO:0000313" key="3">
    <source>
        <dbReference type="Proteomes" id="UP000031972"/>
    </source>
</evidence>
<feature type="transmembrane region" description="Helical" evidence="1">
    <location>
        <begin position="52"/>
        <end position="71"/>
    </location>
</feature>
<dbReference type="AlphaFoldDB" id="A0A0C2VFB8"/>
<dbReference type="PATRIC" id="fig|220754.4.peg.1763"/>
<keyword evidence="1" id="KW-0812">Transmembrane</keyword>
<comment type="caution">
    <text evidence="2">The sequence shown here is derived from an EMBL/GenBank/DDBJ whole genome shotgun (WGS) entry which is preliminary data.</text>
</comment>
<sequence>MIVRGTLIGLLSGILLGFILKGMEIASSLKVYTLLLNIDFIPVAGDILWPEWAEFLFHLLVAVILGIIFYYGAEKINGRVKLYLFAFLLTFPVIFLYFPLSMLAIKDVPAPGDLTAFGLWSAGHIFYILSLPVFYWLVEFVFKKLGANTIR</sequence>
<reference evidence="2 3" key="1">
    <citation type="submission" date="2015-01" db="EMBL/GenBank/DDBJ databases">
        <title>Jeotgalibacillus campisalis genome sequencing.</title>
        <authorList>
            <person name="Goh K.M."/>
            <person name="Chan K.-G."/>
            <person name="Yaakop A.S."/>
            <person name="Ee R."/>
            <person name="Gan H.M."/>
            <person name="Chan C.S."/>
        </authorList>
    </citation>
    <scope>NUCLEOTIDE SEQUENCE [LARGE SCALE GENOMIC DNA]</scope>
    <source>
        <strain evidence="2 3">SF-57</strain>
    </source>
</reference>
<feature type="transmembrane region" description="Helical" evidence="1">
    <location>
        <begin position="117"/>
        <end position="138"/>
    </location>
</feature>
<organism evidence="2 3">
    <name type="scientific">Jeotgalibacillus campisalis</name>
    <dbReference type="NCBI Taxonomy" id="220754"/>
    <lineage>
        <taxon>Bacteria</taxon>
        <taxon>Bacillati</taxon>
        <taxon>Bacillota</taxon>
        <taxon>Bacilli</taxon>
        <taxon>Bacillales</taxon>
        <taxon>Caryophanaceae</taxon>
        <taxon>Jeotgalibacillus</taxon>
    </lineage>
</organism>
<protein>
    <submittedName>
        <fullName evidence="2">Uncharacterized protein</fullName>
    </submittedName>
</protein>
<keyword evidence="1" id="KW-0472">Membrane</keyword>
<feature type="transmembrane region" description="Helical" evidence="1">
    <location>
        <begin position="83"/>
        <end position="105"/>
    </location>
</feature>
<evidence type="ECO:0000256" key="1">
    <source>
        <dbReference type="SAM" id="Phobius"/>
    </source>
</evidence>
<accession>A0A0C2VFB8</accession>
<dbReference type="Proteomes" id="UP000031972">
    <property type="component" value="Unassembled WGS sequence"/>
</dbReference>
<evidence type="ECO:0000313" key="2">
    <source>
        <dbReference type="EMBL" id="KIL47577.1"/>
    </source>
</evidence>
<dbReference type="RefSeq" id="WP_041057217.1">
    <property type="nucleotide sequence ID" value="NZ_JXRR01000014.1"/>
</dbReference>
<proteinExistence type="predicted"/>
<name>A0A0C2VFB8_9BACL</name>
<dbReference type="OrthoDB" id="1443299at2"/>